<evidence type="ECO:0000256" key="5">
    <source>
        <dbReference type="ARBA" id="ARBA00022692"/>
    </source>
</evidence>
<organism evidence="13 14">
    <name type="scientific">Stigmatella ashevillensis</name>
    <dbReference type="NCBI Taxonomy" id="2995309"/>
    <lineage>
        <taxon>Bacteria</taxon>
        <taxon>Pseudomonadati</taxon>
        <taxon>Myxococcota</taxon>
        <taxon>Myxococcia</taxon>
        <taxon>Myxococcales</taxon>
        <taxon>Cystobacterineae</taxon>
        <taxon>Archangiaceae</taxon>
        <taxon>Stigmatella</taxon>
    </lineage>
</organism>
<dbReference type="PRINTS" id="PR01410">
    <property type="entry name" value="CCBIOGENESIS"/>
</dbReference>
<evidence type="ECO:0000256" key="6">
    <source>
        <dbReference type="ARBA" id="ARBA00022748"/>
    </source>
</evidence>
<dbReference type="InterPro" id="IPR003568">
    <property type="entry name" value="Cyt_c_biogenesis_CcmF"/>
</dbReference>
<proteinExistence type="inferred from homology"/>
<comment type="similarity">
    <text evidence="2">Belongs to the CcmF/CycK/Ccl1/NrfE/CcsA family.</text>
</comment>
<keyword evidence="5 10" id="KW-0812">Transmembrane</keyword>
<keyword evidence="3" id="KW-1003">Cell membrane</keyword>
<evidence type="ECO:0000313" key="14">
    <source>
        <dbReference type="Proteomes" id="UP001221838"/>
    </source>
</evidence>
<evidence type="ECO:0000256" key="2">
    <source>
        <dbReference type="ARBA" id="ARBA00009186"/>
    </source>
</evidence>
<feature type="transmembrane region" description="Helical" evidence="10">
    <location>
        <begin position="498"/>
        <end position="521"/>
    </location>
</feature>
<evidence type="ECO:0000256" key="7">
    <source>
        <dbReference type="ARBA" id="ARBA00022989"/>
    </source>
</evidence>
<feature type="transmembrane region" description="Helical" evidence="10">
    <location>
        <begin position="313"/>
        <end position="331"/>
    </location>
</feature>
<dbReference type="Pfam" id="PF16327">
    <property type="entry name" value="CcmF_C"/>
    <property type="match status" value="1"/>
</dbReference>
<dbReference type="InterPro" id="IPR002541">
    <property type="entry name" value="Cyt_c_assembly"/>
</dbReference>
<comment type="caution">
    <text evidence="13">The sequence shown here is derived from an EMBL/GenBank/DDBJ whole genome shotgun (WGS) entry which is preliminary data.</text>
</comment>
<keyword evidence="14" id="KW-1185">Reference proteome</keyword>
<dbReference type="PRINTS" id="PR01411">
    <property type="entry name" value="CCMFBIOGNSIS"/>
</dbReference>
<evidence type="ECO:0000256" key="9">
    <source>
        <dbReference type="ARBA" id="ARBA00037230"/>
    </source>
</evidence>
<keyword evidence="7 10" id="KW-1133">Transmembrane helix</keyword>
<dbReference type="RefSeq" id="WP_272134577.1">
    <property type="nucleotide sequence ID" value="NZ_JAQNDM010000001.1"/>
</dbReference>
<gene>
    <name evidence="13" type="ORF">POL68_02620</name>
</gene>
<feature type="domain" description="Cytochrome c-type biogenesis protein CcmF C-terminal" evidence="12">
    <location>
        <begin position="315"/>
        <end position="642"/>
    </location>
</feature>
<evidence type="ECO:0000256" key="10">
    <source>
        <dbReference type="SAM" id="Phobius"/>
    </source>
</evidence>
<comment type="subcellular location">
    <subcellularLocation>
        <location evidence="1">Cell inner membrane</location>
        <topology evidence="1">Multi-pass membrane protein</topology>
    </subcellularLocation>
</comment>
<keyword evidence="13" id="KW-0456">Lyase</keyword>
<feature type="transmembrane region" description="Helical" evidence="10">
    <location>
        <begin position="216"/>
        <end position="242"/>
    </location>
</feature>
<feature type="transmembrane region" description="Helical" evidence="10">
    <location>
        <begin position="426"/>
        <end position="445"/>
    </location>
</feature>
<feature type="transmembrane region" description="Helical" evidence="10">
    <location>
        <begin position="124"/>
        <end position="144"/>
    </location>
</feature>
<feature type="transmembrane region" description="Helical" evidence="10">
    <location>
        <begin position="626"/>
        <end position="643"/>
    </location>
</feature>
<feature type="transmembrane region" description="Helical" evidence="10">
    <location>
        <begin position="38"/>
        <end position="62"/>
    </location>
</feature>
<feature type="transmembrane region" description="Helical" evidence="10">
    <location>
        <begin position="352"/>
        <end position="375"/>
    </location>
</feature>
<dbReference type="PANTHER" id="PTHR43653:SF1">
    <property type="entry name" value="CYTOCHROME C-TYPE BIOGENESIS PROTEIN CCMF"/>
    <property type="match status" value="1"/>
</dbReference>
<feature type="transmembrane region" description="Helical" evidence="10">
    <location>
        <begin position="176"/>
        <end position="196"/>
    </location>
</feature>
<keyword evidence="6" id="KW-0201">Cytochrome c-type biogenesis</keyword>
<comment type="function">
    <text evidence="9">Required for the biogenesis of c-type cytochromes. Possible subunit of a heme lyase.</text>
</comment>
<protein>
    <submittedName>
        <fullName evidence="13">Heme lyase CcmF/NrfE family subunit</fullName>
    </submittedName>
</protein>
<reference evidence="13 14" key="1">
    <citation type="submission" date="2022-11" db="EMBL/GenBank/DDBJ databases">
        <title>Minimal conservation of predation-associated metabolite biosynthetic gene clusters underscores biosynthetic potential of Myxococcota including descriptions for ten novel species: Archangium lansinium sp. nov., Myxococcus landrumus sp. nov., Nannocystis bai.</title>
        <authorList>
            <person name="Ahearne A."/>
            <person name="Stevens C."/>
            <person name="Dowd S."/>
        </authorList>
    </citation>
    <scope>NUCLEOTIDE SEQUENCE [LARGE SCALE GENOMIC DNA]</scope>
    <source>
        <strain evidence="13 14">NCWAL01</strain>
    </source>
</reference>
<feature type="domain" description="Cytochrome c assembly protein" evidence="11">
    <location>
        <begin position="89"/>
        <end position="296"/>
    </location>
</feature>
<feature type="transmembrane region" description="Helical" evidence="10">
    <location>
        <begin position="248"/>
        <end position="265"/>
    </location>
</feature>
<feature type="transmembrane region" description="Helical" evidence="10">
    <location>
        <begin position="82"/>
        <end position="112"/>
    </location>
</feature>
<sequence length="675" mass="72874">MTGTLGNALVLGALVCAAFGALVGLTSGLRRSEAGFPWVMRAVVGFFACMAAANLSMVYALVTDDFSIQYVTQVGSRATPLLFKIVSLWSALEGSILFWGLIMGSFVLAFALAHRHEHQRYMSLALGTMLAVGVFFAFLIAGPANPWGAVSPVPADGPGPNPLLQNHILMVIHPPMLYLGYVGMTVPFGVAVAALLRGEIGDAWMAPLRRWTLLAWMFLSIGIILGSWWAYAVLGWGGYWAWDPVENASFLPWLTATAFIHSTMVQERKQMLRLWTMSLALASFILTILGTFMTRSGIFNSVHSFTQSDIGPTFLVFIAVLLVFSIILLATRGHLLVAQGRITSWMSRETTILVNNLVFVAITFTVLLGTVYPLISEAVRGVRVSVGEPYFNKMAVPGGVAVLFLMGVGPMLPWGTPDKAAVRRQFLIPAGVGLVVTALCYGMGLRGVYPLLTFGLAGFVTVITLRELVAPVRVRMTERKEGLFTAVVQSATKARRRFGGYVVHLGIVLIIVAVAASSAYVQHTSGTLKLGETMTLGGYQMKFLGMTSGQEPHRAFTAARVEVTTPGGKVEEFLPRMNYYERSTDPVGTPAVRESPKEDLYLSLMAYSQEASTASLNVWVFPLVGWIWWSIPILVLGSLIAMWPSRRRVAVAAGAQAPAGAAPPVAGGDMNRGAA</sequence>
<keyword evidence="4" id="KW-0997">Cell inner membrane</keyword>
<feature type="transmembrane region" description="Helical" evidence="10">
    <location>
        <begin position="272"/>
        <end position="293"/>
    </location>
</feature>
<evidence type="ECO:0000259" key="12">
    <source>
        <dbReference type="Pfam" id="PF16327"/>
    </source>
</evidence>
<name>A0ABT5D118_9BACT</name>
<accession>A0ABT5D118</accession>
<dbReference type="InterPro" id="IPR003567">
    <property type="entry name" value="Cyt_c_biogenesis"/>
</dbReference>
<evidence type="ECO:0000259" key="11">
    <source>
        <dbReference type="Pfam" id="PF01578"/>
    </source>
</evidence>
<keyword evidence="8 10" id="KW-0472">Membrane</keyword>
<dbReference type="Proteomes" id="UP001221838">
    <property type="component" value="Unassembled WGS sequence"/>
</dbReference>
<feature type="transmembrane region" description="Helical" evidence="10">
    <location>
        <begin position="451"/>
        <end position="469"/>
    </location>
</feature>
<evidence type="ECO:0000256" key="4">
    <source>
        <dbReference type="ARBA" id="ARBA00022519"/>
    </source>
</evidence>
<evidence type="ECO:0000313" key="13">
    <source>
        <dbReference type="EMBL" id="MDC0707354.1"/>
    </source>
</evidence>
<evidence type="ECO:0000256" key="3">
    <source>
        <dbReference type="ARBA" id="ARBA00022475"/>
    </source>
</evidence>
<dbReference type="Pfam" id="PF01578">
    <property type="entry name" value="Cytochrom_C_asm"/>
    <property type="match status" value="1"/>
</dbReference>
<dbReference type="GO" id="GO:0016829">
    <property type="term" value="F:lyase activity"/>
    <property type="evidence" value="ECO:0007669"/>
    <property type="project" value="UniProtKB-KW"/>
</dbReference>
<feature type="transmembrane region" description="Helical" evidence="10">
    <location>
        <begin position="6"/>
        <end position="26"/>
    </location>
</feature>
<dbReference type="PANTHER" id="PTHR43653">
    <property type="entry name" value="CYTOCHROME C ASSEMBLY PROTEIN-RELATED"/>
    <property type="match status" value="1"/>
</dbReference>
<feature type="transmembrane region" description="Helical" evidence="10">
    <location>
        <begin position="395"/>
        <end position="414"/>
    </location>
</feature>
<evidence type="ECO:0000256" key="8">
    <source>
        <dbReference type="ARBA" id="ARBA00023136"/>
    </source>
</evidence>
<dbReference type="EMBL" id="JAQNDM010000001">
    <property type="protein sequence ID" value="MDC0707354.1"/>
    <property type="molecule type" value="Genomic_DNA"/>
</dbReference>
<dbReference type="InterPro" id="IPR032523">
    <property type="entry name" value="CcmF_C"/>
</dbReference>
<evidence type="ECO:0000256" key="1">
    <source>
        <dbReference type="ARBA" id="ARBA00004429"/>
    </source>
</evidence>